<proteinExistence type="predicted"/>
<organism evidence="1 2">
    <name type="scientific">Acinetobacter chengduensis</name>
    <dbReference type="NCBI Taxonomy" id="2420890"/>
    <lineage>
        <taxon>Bacteria</taxon>
        <taxon>Pseudomonadati</taxon>
        <taxon>Pseudomonadota</taxon>
        <taxon>Gammaproteobacteria</taxon>
        <taxon>Moraxellales</taxon>
        <taxon>Moraxellaceae</taxon>
        <taxon>Acinetobacter</taxon>
    </lineage>
</organism>
<dbReference type="EMBL" id="RCHC01000058">
    <property type="protein sequence ID" value="RLL16527.1"/>
    <property type="molecule type" value="Genomic_DNA"/>
</dbReference>
<gene>
    <name evidence="1" type="ORF">D9K81_18140</name>
</gene>
<reference evidence="1 2" key="1">
    <citation type="submission" date="2018-09" db="EMBL/GenBank/DDBJ databases">
        <title>The draft genome of Acinetobacter sp. strains.</title>
        <authorList>
            <person name="Qin J."/>
            <person name="Feng Y."/>
            <person name="Zong Z."/>
        </authorList>
    </citation>
    <scope>NUCLEOTIDE SEQUENCE [LARGE SCALE GENOMIC DNA]</scope>
    <source>
        <strain evidence="1 2">WCHAc060005</strain>
    </source>
</reference>
<accession>A0ABX9TRD8</accession>
<name>A0ABX9TRD8_9GAMM</name>
<comment type="caution">
    <text evidence="1">The sequence shown here is derived from an EMBL/GenBank/DDBJ whole genome shotgun (WGS) entry which is preliminary data.</text>
</comment>
<sequence>MLVQSLIFIISGKIWIYKKENPPWWWVGRSSKMNRSQEDIKMELTLALIKSGMQDPESINQAVNSMYINVIKRTQPS</sequence>
<dbReference type="Proteomes" id="UP000280271">
    <property type="component" value="Unassembled WGS sequence"/>
</dbReference>
<keyword evidence="2" id="KW-1185">Reference proteome</keyword>
<protein>
    <submittedName>
        <fullName evidence="1">Uncharacterized protein</fullName>
    </submittedName>
</protein>
<evidence type="ECO:0000313" key="1">
    <source>
        <dbReference type="EMBL" id="RLL16527.1"/>
    </source>
</evidence>
<evidence type="ECO:0000313" key="2">
    <source>
        <dbReference type="Proteomes" id="UP000280271"/>
    </source>
</evidence>